<dbReference type="AlphaFoldDB" id="B9R6Z8"/>
<dbReference type="InParanoid" id="B9R6Z8"/>
<reference evidence="2" key="1">
    <citation type="journal article" date="2010" name="Nat. Biotechnol.">
        <title>Draft genome sequence of the oilseed species Ricinus communis.</title>
        <authorList>
            <person name="Chan A.P."/>
            <person name="Crabtree J."/>
            <person name="Zhao Q."/>
            <person name="Lorenzi H."/>
            <person name="Orvis J."/>
            <person name="Puiu D."/>
            <person name="Melake-Berhan A."/>
            <person name="Jones K.M."/>
            <person name="Redman J."/>
            <person name="Chen G."/>
            <person name="Cahoon E.B."/>
            <person name="Gedil M."/>
            <person name="Stanke M."/>
            <person name="Haas B.J."/>
            <person name="Wortman J.R."/>
            <person name="Fraser-Liggett C.M."/>
            <person name="Ravel J."/>
            <person name="Rabinowicz P.D."/>
        </authorList>
    </citation>
    <scope>NUCLEOTIDE SEQUENCE [LARGE SCALE GENOMIC DNA]</scope>
    <source>
        <strain evidence="2">cv. Hale</strain>
    </source>
</reference>
<keyword evidence="2" id="KW-1185">Reference proteome</keyword>
<organism evidence="1 2">
    <name type="scientific">Ricinus communis</name>
    <name type="common">Castor bean</name>
    <dbReference type="NCBI Taxonomy" id="3988"/>
    <lineage>
        <taxon>Eukaryota</taxon>
        <taxon>Viridiplantae</taxon>
        <taxon>Streptophyta</taxon>
        <taxon>Embryophyta</taxon>
        <taxon>Tracheophyta</taxon>
        <taxon>Spermatophyta</taxon>
        <taxon>Magnoliopsida</taxon>
        <taxon>eudicotyledons</taxon>
        <taxon>Gunneridae</taxon>
        <taxon>Pentapetalae</taxon>
        <taxon>rosids</taxon>
        <taxon>fabids</taxon>
        <taxon>Malpighiales</taxon>
        <taxon>Euphorbiaceae</taxon>
        <taxon>Acalyphoideae</taxon>
        <taxon>Acalypheae</taxon>
        <taxon>Ricinus</taxon>
    </lineage>
</organism>
<evidence type="ECO:0000313" key="1">
    <source>
        <dbReference type="EMBL" id="EEF52278.1"/>
    </source>
</evidence>
<dbReference type="PANTHER" id="PTHR12484:SF4">
    <property type="entry name" value="A-KINASE ANCHOR PROTEIN 17A"/>
    <property type="match status" value="1"/>
</dbReference>
<dbReference type="Proteomes" id="UP000008311">
    <property type="component" value="Unassembled WGS sequence"/>
</dbReference>
<dbReference type="eggNOG" id="KOG2891">
    <property type="taxonomic scope" value="Eukaryota"/>
</dbReference>
<proteinExistence type="predicted"/>
<name>B9R6Z8_RICCO</name>
<sequence>MSVKPLEALPPTETLEIENGLSLVPRIKLILTVHPSLSTSATKPIDEWKLKRALIDFLKTSLSLTVPEEDLGIKRYKDLKKRKRDDPVAHGTLCIRDLGFLNKEKDEDSKVIEEKFLDWRKYIVEKMDGIELNLEGYKYKLSVTLPESDDFQGMKKAWEEFSVFGNRGGRQEPDTIVMRGVPSRWFAEPRVSSSKPSMLVTHTVFSTFGRIRNLNVTEDDDHGKDADEDDIISGLYCKIVVQFEKHGDFYNALKVLCGRSLQKQGTWLKADYEVTWTKDRLFRNSSSQVKEKNDRMPVVAGGHYRNEAPRRERYISQLTSDDTSRKRFKSQGSVQPAILLDLLTSTGSHHFAGLVHGPTALKTSCGAWK</sequence>
<dbReference type="STRING" id="3988.B9R6Z8"/>
<dbReference type="Pfam" id="PF25015">
    <property type="entry name" value="RBD_AKAP-17A"/>
    <property type="match status" value="1"/>
</dbReference>
<protein>
    <submittedName>
        <fullName evidence="1">Uncharacterized protein</fullName>
    </submittedName>
</protein>
<gene>
    <name evidence="1" type="ORF">RCOM_1587350</name>
</gene>
<accession>B9R6Z8</accession>
<dbReference type="PANTHER" id="PTHR12484">
    <property type="entry name" value="B-LYMPHOCYTE ANTIGEN-RELATED"/>
    <property type="match status" value="1"/>
</dbReference>
<dbReference type="InterPro" id="IPR056852">
    <property type="entry name" value="AK17A/B"/>
</dbReference>
<evidence type="ECO:0000313" key="2">
    <source>
        <dbReference type="Proteomes" id="UP000008311"/>
    </source>
</evidence>
<dbReference type="EMBL" id="EQ973772">
    <property type="protein sequence ID" value="EEF52278.1"/>
    <property type="molecule type" value="Genomic_DNA"/>
</dbReference>
<dbReference type="FunCoup" id="B9R6Z8">
    <property type="interactions" value="397"/>
</dbReference>